<evidence type="ECO:0000313" key="4">
    <source>
        <dbReference type="Proteomes" id="UP001319180"/>
    </source>
</evidence>
<gene>
    <name evidence="3" type="ORF">KK078_23025</name>
</gene>
<sequence>MKYYIRISFILCAALCLPSVIVAQEIEGDNADSTIAGHQPDAFTHRGFRHVAENDIPNGVSTVNVASLLEKNYTIYSLDNMEGLIGGWTGNSMWGMGEYLVLVDGVPRDANNVMPTEIDQITFLKSASSVLLYGSRAAKGVVYITTKRGKAEPLDVNVRVNTGFHVSKRYPKYLGSAEYMTLYNEARINDGQAIQYTDDEIYHYASGANPYRYPDVDYYSSDYLKKVYNRTDVTTELAGGNGWSRFYTNLGYLRQGDVFDFGEAKNNYVDRFNVRGNIDLNITTKITAFVNANATFYNARSGNAADSDPNNANNTDTYWTYAATARPNRVAPLIPLEYIDPNALNALRTVGGGSNIIDGKYFLGGSQTDLQNVVADYYAAGSSKWTSRQFQFDAGLNFDLSNVAKGLTFHTQYAVDYATSYTSSYNNSYAVYQPLWSDYNGADVIADLTKYNNDRKSGVQNITGSSNRQTIAFTGYFNYVSPLRGGHHLESKLLATGFQQTRSQVYHRTGNANLGLAVDYNYREKYYASEALALVRSAKLAAGDRNGLSSSATLGWKLSKEGFLATSSVVNDLTVGISGSVLKTDMDIGEYNLSEENYTQANGAWWGWYDGAVERSTNSLRGSNSDLDFVNRKEIAANVSTSLWNDLITANASFFINTMEGLIIQPATQYPSYFATGFPGASFMPFTNYNNHRRKGIDFAVNVNKQLGAVGLSWGLVGMYYKSEATRVDENFEDAYRNRAGKPLDGLWGLQSAGLFQDQAEIDNSPQQKFGGTIRPGDIRYVDQNNDNKIDERDEIFLGRADWNGAPFTGGVNVTARWKGFTVFALGTAHVGGYAMKNSSYFWVYGNRKYSEVVRGRWTEETKETATYPRLTTENGVNNFRSSDFWLYKTNRFTLARIQITYAVPRKVLEKSFVRDISVYLSGANLLTISKEREILETSTTSAPQTRFYNLGVRAAF</sequence>
<dbReference type="AlphaFoldDB" id="A0AAP2DHG9"/>
<reference evidence="3 4" key="1">
    <citation type="submission" date="2021-05" db="EMBL/GenBank/DDBJ databases">
        <title>A Polyphasic approach of four new species of the genus Ohtaekwangia: Ohtaekwangia histidinii sp. nov., Ohtaekwangia cretensis sp. nov., Ohtaekwangia indiensis sp. nov., Ohtaekwangia reichenbachii sp. nov. from diverse environment.</title>
        <authorList>
            <person name="Octaviana S."/>
        </authorList>
    </citation>
    <scope>NUCLEOTIDE SEQUENCE [LARGE SCALE GENOMIC DNA]</scope>
    <source>
        <strain evidence="3 4">PWU37</strain>
    </source>
</reference>
<keyword evidence="1" id="KW-0732">Signal</keyword>
<dbReference type="InterPro" id="IPR012910">
    <property type="entry name" value="Plug_dom"/>
</dbReference>
<feature type="chain" id="PRO_5042833180" evidence="1">
    <location>
        <begin position="24"/>
        <end position="957"/>
    </location>
</feature>
<feature type="signal peptide" evidence="1">
    <location>
        <begin position="1"/>
        <end position="23"/>
    </location>
</feature>
<protein>
    <submittedName>
        <fullName evidence="3">SusC/RagA family TonB-linked outer membrane protein</fullName>
    </submittedName>
</protein>
<dbReference type="InterPro" id="IPR037066">
    <property type="entry name" value="Plug_dom_sf"/>
</dbReference>
<keyword evidence="4" id="KW-1185">Reference proteome</keyword>
<dbReference type="Proteomes" id="UP001319180">
    <property type="component" value="Unassembled WGS sequence"/>
</dbReference>
<accession>A0AAP2DHG9</accession>
<organism evidence="3 4">
    <name type="scientific">Dawidia soli</name>
    <dbReference type="NCBI Taxonomy" id="2782352"/>
    <lineage>
        <taxon>Bacteria</taxon>
        <taxon>Pseudomonadati</taxon>
        <taxon>Bacteroidota</taxon>
        <taxon>Cytophagia</taxon>
        <taxon>Cytophagales</taxon>
        <taxon>Chryseotaleaceae</taxon>
        <taxon>Dawidia</taxon>
    </lineage>
</organism>
<comment type="caution">
    <text evidence="3">The sequence shown here is derived from an EMBL/GenBank/DDBJ whole genome shotgun (WGS) entry which is preliminary data.</text>
</comment>
<dbReference type="Pfam" id="PF07715">
    <property type="entry name" value="Plug"/>
    <property type="match status" value="1"/>
</dbReference>
<feature type="domain" description="TonB-dependent receptor plug" evidence="2">
    <location>
        <begin position="82"/>
        <end position="141"/>
    </location>
</feature>
<evidence type="ECO:0000313" key="3">
    <source>
        <dbReference type="EMBL" id="MBT1689457.1"/>
    </source>
</evidence>
<dbReference type="Gene3D" id="2.170.130.10">
    <property type="entry name" value="TonB-dependent receptor, plug domain"/>
    <property type="match status" value="1"/>
</dbReference>
<name>A0AAP2DHG9_9BACT</name>
<evidence type="ECO:0000259" key="2">
    <source>
        <dbReference type="Pfam" id="PF07715"/>
    </source>
</evidence>
<dbReference type="SUPFAM" id="SSF56935">
    <property type="entry name" value="Porins"/>
    <property type="match status" value="1"/>
</dbReference>
<dbReference type="InterPro" id="IPR023996">
    <property type="entry name" value="TonB-dep_OMP_SusC/RagA"/>
</dbReference>
<evidence type="ECO:0000256" key="1">
    <source>
        <dbReference type="SAM" id="SignalP"/>
    </source>
</evidence>
<dbReference type="NCBIfam" id="TIGR04056">
    <property type="entry name" value="OMP_RagA_SusC"/>
    <property type="match status" value="1"/>
</dbReference>
<proteinExistence type="predicted"/>
<dbReference type="EMBL" id="JAHESC010000041">
    <property type="protein sequence ID" value="MBT1689457.1"/>
    <property type="molecule type" value="Genomic_DNA"/>
</dbReference>